<evidence type="ECO:0000256" key="7">
    <source>
        <dbReference type="SAM" id="MobiDB-lite"/>
    </source>
</evidence>
<keyword evidence="3" id="KW-0805">Transcription regulation</keyword>
<sequence>MSAPGAEWISDRSRDNSPEVLNSTEGQDGSSQRRTSKKRKVLSCYACRNRKMKCDRVFPVCGRCQKTGRGHECTYDPRLLEESHSDAGAASIALAERPADSNPSSDSPDALQWKLRTQERRIAMLEHKLATRDDTRNPSRFEAVVPDEPEIKEEIMFRGKGFKSHFNGATSIMSMISMNYELQAFTREALTVDHSIMRVKTDFKTFRDQRKKSAKAKIARYSDIDLEVFAVLPAKSTVDAQVALYFQTWETSYRILHEPSFWKEYRIFWESDQDKKSSVSFAVLLLLLVAISKCLAPKDDVFIGDTTADRQAALELIDICDAWIGEQPRKRVTLSFFQLHCLSLLAKRVNCVRLKQDWIASGDLLRLSITSGMHRDPCLVGHGKISPFDEQMKKRLWVTVMEMELQSSIESGFQSGLTGLYFDTPAPANLADEAFSPDTQHVPLGQPTEYFTSASYLAMTLKSLPLRIHLTQLLNTPSSVLRYTDVLHYDAQIRSALAILPVWNDDSALVPSTLLRLQLRQYLLLLHKPYAKLAHTNDRYLHSFTTCVDTCSSLLAMHDCLISRGILALHNFRNDVIRVGLALSQIVYHNCARRKIKSFTSYTAETETQDVDHHTHFADLTLPNRSVGPDSRMDLDLAILPQDPFLARTLCTSSIDILERTRQIFEVKVFRLGTGYMECWLMSAAVGMLPPPPSPATSIAYINNASDDILSRCRKTLDLFTTLAFRVLALQQDPTNSLASSLRSTMSTTRETGSTIGNAESAAPTSLDRLDMNLNLADGAKDMNGTFDVLQDMQVDMSGWSFPDFWAFDLGGDF</sequence>
<dbReference type="PROSITE" id="PS00463">
    <property type="entry name" value="ZN2_CY6_FUNGAL_1"/>
    <property type="match status" value="1"/>
</dbReference>
<dbReference type="PANTHER" id="PTHR31944">
    <property type="entry name" value="HEME-RESPONSIVE ZINC FINGER TRANSCRIPTION FACTOR HAP1"/>
    <property type="match status" value="1"/>
</dbReference>
<dbReference type="RefSeq" id="XP_018379327.1">
    <property type="nucleotide sequence ID" value="XM_018529005.1"/>
</dbReference>
<dbReference type="InterPro" id="IPR001138">
    <property type="entry name" value="Zn2Cys6_DnaBD"/>
</dbReference>
<evidence type="ECO:0000256" key="5">
    <source>
        <dbReference type="ARBA" id="ARBA00023163"/>
    </source>
</evidence>
<feature type="region of interest" description="Disordered" evidence="7">
    <location>
        <begin position="1"/>
        <end position="35"/>
    </location>
</feature>
<dbReference type="InterPro" id="IPR051430">
    <property type="entry name" value="Fungal_TF_Env_Response"/>
</dbReference>
<accession>A0A177D338</accession>
<keyword evidence="5" id="KW-0804">Transcription</keyword>
<evidence type="ECO:0000256" key="1">
    <source>
        <dbReference type="ARBA" id="ARBA00022723"/>
    </source>
</evidence>
<dbReference type="Proteomes" id="UP000077248">
    <property type="component" value="Unassembled WGS sequence"/>
</dbReference>
<evidence type="ECO:0000256" key="4">
    <source>
        <dbReference type="ARBA" id="ARBA00023125"/>
    </source>
</evidence>
<evidence type="ECO:0000256" key="3">
    <source>
        <dbReference type="ARBA" id="ARBA00023015"/>
    </source>
</evidence>
<dbReference type="CDD" id="cd00067">
    <property type="entry name" value="GAL4"/>
    <property type="match status" value="1"/>
</dbReference>
<protein>
    <recommendedName>
        <fullName evidence="8">Zn(2)-C6 fungal-type domain-containing protein</fullName>
    </recommendedName>
</protein>
<dbReference type="InterPro" id="IPR036864">
    <property type="entry name" value="Zn2-C6_fun-type_DNA-bd_sf"/>
</dbReference>
<keyword evidence="4" id="KW-0238">DNA-binding</keyword>
<dbReference type="SUPFAM" id="SSF57701">
    <property type="entry name" value="Zn2/Cys6 DNA-binding domain"/>
    <property type="match status" value="1"/>
</dbReference>
<name>A0A177D338_ALTAL</name>
<dbReference type="KEGG" id="aalt:CC77DRAFT_1067533"/>
<dbReference type="PANTHER" id="PTHR31944:SF130">
    <property type="entry name" value="ZN(II)2CYS6 TRANSCRIPTION FACTO (EUROFUNG)"/>
    <property type="match status" value="1"/>
</dbReference>
<feature type="region of interest" description="Disordered" evidence="7">
    <location>
        <begin position="740"/>
        <end position="761"/>
    </location>
</feature>
<feature type="compositionally biased region" description="Polar residues" evidence="7">
    <location>
        <begin position="740"/>
        <end position="758"/>
    </location>
</feature>
<evidence type="ECO:0000256" key="2">
    <source>
        <dbReference type="ARBA" id="ARBA00022833"/>
    </source>
</evidence>
<dbReference type="AlphaFoldDB" id="A0A177D338"/>
<evidence type="ECO:0000313" key="10">
    <source>
        <dbReference type="Proteomes" id="UP000077248"/>
    </source>
</evidence>
<dbReference type="InterPro" id="IPR007219">
    <property type="entry name" value="XnlR_reg_dom"/>
</dbReference>
<gene>
    <name evidence="9" type="ORF">CC77DRAFT_1067533</name>
</gene>
<keyword evidence="10" id="KW-1185">Reference proteome</keyword>
<dbReference type="GO" id="GO:0001228">
    <property type="term" value="F:DNA-binding transcription activator activity, RNA polymerase II-specific"/>
    <property type="evidence" value="ECO:0007669"/>
    <property type="project" value="TreeGrafter"/>
</dbReference>
<feature type="compositionally biased region" description="Polar residues" evidence="7">
    <location>
        <begin position="19"/>
        <end position="33"/>
    </location>
</feature>
<organism evidence="9 10">
    <name type="scientific">Alternaria alternata</name>
    <name type="common">Alternaria rot fungus</name>
    <name type="synonym">Torula alternata</name>
    <dbReference type="NCBI Taxonomy" id="5599"/>
    <lineage>
        <taxon>Eukaryota</taxon>
        <taxon>Fungi</taxon>
        <taxon>Dikarya</taxon>
        <taxon>Ascomycota</taxon>
        <taxon>Pezizomycotina</taxon>
        <taxon>Dothideomycetes</taxon>
        <taxon>Pleosporomycetidae</taxon>
        <taxon>Pleosporales</taxon>
        <taxon>Pleosporineae</taxon>
        <taxon>Pleosporaceae</taxon>
        <taxon>Alternaria</taxon>
        <taxon>Alternaria sect. Alternaria</taxon>
        <taxon>Alternaria alternata complex</taxon>
    </lineage>
</organism>
<dbReference type="EMBL" id="KV441505">
    <property type="protein sequence ID" value="OAG13906.1"/>
    <property type="molecule type" value="Genomic_DNA"/>
</dbReference>
<dbReference type="OMA" id="VYNQEMR"/>
<keyword evidence="2" id="KW-0862">Zinc</keyword>
<dbReference type="GO" id="GO:0000978">
    <property type="term" value="F:RNA polymerase II cis-regulatory region sequence-specific DNA binding"/>
    <property type="evidence" value="ECO:0007669"/>
    <property type="project" value="TreeGrafter"/>
</dbReference>
<dbReference type="GO" id="GO:0006351">
    <property type="term" value="P:DNA-templated transcription"/>
    <property type="evidence" value="ECO:0007669"/>
    <property type="project" value="InterPro"/>
</dbReference>
<dbReference type="Gene3D" id="4.10.240.10">
    <property type="entry name" value="Zn(2)-C6 fungal-type DNA-binding domain"/>
    <property type="match status" value="1"/>
</dbReference>
<evidence type="ECO:0000256" key="6">
    <source>
        <dbReference type="ARBA" id="ARBA00023242"/>
    </source>
</evidence>
<dbReference type="GO" id="GO:0008270">
    <property type="term" value="F:zinc ion binding"/>
    <property type="evidence" value="ECO:0007669"/>
    <property type="project" value="InterPro"/>
</dbReference>
<keyword evidence="1" id="KW-0479">Metal-binding</keyword>
<dbReference type="VEuPathDB" id="FungiDB:CC77DRAFT_1067533"/>
<reference evidence="9 10" key="1">
    <citation type="submission" date="2016-05" db="EMBL/GenBank/DDBJ databases">
        <title>Comparative analysis of secretome profiles of manganese(II)-oxidizing ascomycete fungi.</title>
        <authorList>
            <consortium name="DOE Joint Genome Institute"/>
            <person name="Zeiner C.A."/>
            <person name="Purvine S.O."/>
            <person name="Zink E.M."/>
            <person name="Wu S."/>
            <person name="Pasa-Tolic L."/>
            <person name="Chaput D.L."/>
            <person name="Haridas S."/>
            <person name="Grigoriev I.V."/>
            <person name="Santelli C.M."/>
            <person name="Hansel C.M."/>
        </authorList>
    </citation>
    <scope>NUCLEOTIDE SEQUENCE [LARGE SCALE GENOMIC DNA]</scope>
    <source>
        <strain evidence="9 10">SRC1lrK2f</strain>
    </source>
</reference>
<dbReference type="PROSITE" id="PS50048">
    <property type="entry name" value="ZN2_CY6_FUNGAL_2"/>
    <property type="match status" value="1"/>
</dbReference>
<feature type="domain" description="Zn(2)-C6 fungal-type" evidence="8">
    <location>
        <begin position="43"/>
        <end position="75"/>
    </location>
</feature>
<dbReference type="SMART" id="SM00066">
    <property type="entry name" value="GAL4"/>
    <property type="match status" value="1"/>
</dbReference>
<evidence type="ECO:0000259" key="8">
    <source>
        <dbReference type="PROSITE" id="PS50048"/>
    </source>
</evidence>
<evidence type="ECO:0000313" key="9">
    <source>
        <dbReference type="EMBL" id="OAG13906.1"/>
    </source>
</evidence>
<proteinExistence type="predicted"/>
<dbReference type="CDD" id="cd12148">
    <property type="entry name" value="fungal_TF_MHR"/>
    <property type="match status" value="1"/>
</dbReference>
<keyword evidence="6" id="KW-0539">Nucleus</keyword>
<dbReference type="Pfam" id="PF04082">
    <property type="entry name" value="Fungal_trans"/>
    <property type="match status" value="1"/>
</dbReference>
<dbReference type="GO" id="GO:0005634">
    <property type="term" value="C:nucleus"/>
    <property type="evidence" value="ECO:0007669"/>
    <property type="project" value="TreeGrafter"/>
</dbReference>
<dbReference type="Pfam" id="PF00172">
    <property type="entry name" value="Zn_clus"/>
    <property type="match status" value="1"/>
</dbReference>
<dbReference type="GeneID" id="29114599"/>